<evidence type="ECO:0008006" key="3">
    <source>
        <dbReference type="Google" id="ProtNLM"/>
    </source>
</evidence>
<evidence type="ECO:0000313" key="2">
    <source>
        <dbReference type="Proteomes" id="UP001207742"/>
    </source>
</evidence>
<reference evidence="1 2" key="1">
    <citation type="submission" date="2022-10" db="EMBL/GenBank/DDBJ databases">
        <title>Chitinophaga nivalis PC15 sp. nov., isolated from Pyeongchang county, South Korea.</title>
        <authorList>
            <person name="Trinh H.N."/>
        </authorList>
    </citation>
    <scope>NUCLEOTIDE SEQUENCE [LARGE SCALE GENOMIC DNA]</scope>
    <source>
        <strain evidence="1 2">PC14</strain>
    </source>
</reference>
<dbReference type="PROSITE" id="PS51257">
    <property type="entry name" value="PROKAR_LIPOPROTEIN"/>
    <property type="match status" value="1"/>
</dbReference>
<sequence length="152" mass="16717">MISTKSTFAVVVIFSLFMMACGVKKKATGHPEIQTLSFTSAGYSTAGFQPAAFRITDKGVYQETAGKTPVELPANIYDSLKPYLEQFPLDSLRKEGGKQLSLKGASDIPYWIFTVQGPDNKPEVYEIDFGGGPDYIKGYLEKLQQTISNCKL</sequence>
<name>A0ABT3IT69_9BACT</name>
<accession>A0ABT3IT69</accession>
<gene>
    <name evidence="1" type="ORF">OL497_24665</name>
</gene>
<dbReference type="EMBL" id="JAPDNS010000002">
    <property type="protein sequence ID" value="MCW3487115.1"/>
    <property type="molecule type" value="Genomic_DNA"/>
</dbReference>
<dbReference type="RefSeq" id="WP_264733925.1">
    <property type="nucleotide sequence ID" value="NZ_JAPDNR010000001.1"/>
</dbReference>
<comment type="caution">
    <text evidence="1">The sequence shown here is derived from an EMBL/GenBank/DDBJ whole genome shotgun (WGS) entry which is preliminary data.</text>
</comment>
<dbReference type="Proteomes" id="UP001207742">
    <property type="component" value="Unassembled WGS sequence"/>
</dbReference>
<keyword evidence="2" id="KW-1185">Reference proteome</keyword>
<evidence type="ECO:0000313" key="1">
    <source>
        <dbReference type="EMBL" id="MCW3487115.1"/>
    </source>
</evidence>
<proteinExistence type="predicted"/>
<organism evidence="1 2">
    <name type="scientific">Chitinophaga nivalis</name>
    <dbReference type="NCBI Taxonomy" id="2991709"/>
    <lineage>
        <taxon>Bacteria</taxon>
        <taxon>Pseudomonadati</taxon>
        <taxon>Bacteroidota</taxon>
        <taxon>Chitinophagia</taxon>
        <taxon>Chitinophagales</taxon>
        <taxon>Chitinophagaceae</taxon>
        <taxon>Chitinophaga</taxon>
    </lineage>
</organism>
<protein>
    <recommendedName>
        <fullName evidence="3">Beta-lactamase-inhibitor-like PepSY-like domain-containing protein</fullName>
    </recommendedName>
</protein>